<dbReference type="PANTHER" id="PTHR10039">
    <property type="entry name" value="AMELOGENIN"/>
    <property type="match status" value="1"/>
</dbReference>
<dbReference type="OrthoDB" id="21416at2759"/>
<evidence type="ECO:0000259" key="3">
    <source>
        <dbReference type="Pfam" id="PF22939"/>
    </source>
</evidence>
<protein>
    <submittedName>
        <fullName evidence="6">Uncharacterized protein</fullName>
    </submittedName>
</protein>
<dbReference type="SUPFAM" id="SSF52540">
    <property type="entry name" value="P-loop containing nucleoside triphosphate hydrolases"/>
    <property type="match status" value="1"/>
</dbReference>
<evidence type="ECO:0000259" key="4">
    <source>
        <dbReference type="Pfam" id="PF24809"/>
    </source>
</evidence>
<dbReference type="Proteomes" id="UP000275078">
    <property type="component" value="Unassembled WGS sequence"/>
</dbReference>
<dbReference type="AlphaFoldDB" id="A0A3N4I6N9"/>
<name>A0A3N4I6N9_ASCIM</name>
<dbReference type="InterPro" id="IPR056884">
    <property type="entry name" value="NPHP3-like_N"/>
</dbReference>
<proteinExistence type="predicted"/>
<keyword evidence="1" id="KW-0677">Repeat</keyword>
<feature type="domain" description="Nephrocystin 3-like N-terminal" evidence="5">
    <location>
        <begin position="286"/>
        <end position="448"/>
    </location>
</feature>
<dbReference type="Pfam" id="PF24883">
    <property type="entry name" value="NPHP3_N"/>
    <property type="match status" value="1"/>
</dbReference>
<keyword evidence="7" id="KW-1185">Reference proteome</keyword>
<reference evidence="6 7" key="1">
    <citation type="journal article" date="2018" name="Nat. Ecol. Evol.">
        <title>Pezizomycetes genomes reveal the molecular basis of ectomycorrhizal truffle lifestyle.</title>
        <authorList>
            <person name="Murat C."/>
            <person name="Payen T."/>
            <person name="Noel B."/>
            <person name="Kuo A."/>
            <person name="Morin E."/>
            <person name="Chen J."/>
            <person name="Kohler A."/>
            <person name="Krizsan K."/>
            <person name="Balestrini R."/>
            <person name="Da Silva C."/>
            <person name="Montanini B."/>
            <person name="Hainaut M."/>
            <person name="Levati E."/>
            <person name="Barry K.W."/>
            <person name="Belfiori B."/>
            <person name="Cichocki N."/>
            <person name="Clum A."/>
            <person name="Dockter R.B."/>
            <person name="Fauchery L."/>
            <person name="Guy J."/>
            <person name="Iotti M."/>
            <person name="Le Tacon F."/>
            <person name="Lindquist E.A."/>
            <person name="Lipzen A."/>
            <person name="Malagnac F."/>
            <person name="Mello A."/>
            <person name="Molinier V."/>
            <person name="Miyauchi S."/>
            <person name="Poulain J."/>
            <person name="Riccioni C."/>
            <person name="Rubini A."/>
            <person name="Sitrit Y."/>
            <person name="Splivallo R."/>
            <person name="Traeger S."/>
            <person name="Wang M."/>
            <person name="Zifcakova L."/>
            <person name="Wipf D."/>
            <person name="Zambonelli A."/>
            <person name="Paolocci F."/>
            <person name="Nowrousian M."/>
            <person name="Ottonello S."/>
            <person name="Baldrian P."/>
            <person name="Spatafora J.W."/>
            <person name="Henrissat B."/>
            <person name="Nagy L.G."/>
            <person name="Aury J.M."/>
            <person name="Wincker P."/>
            <person name="Grigoriev I.V."/>
            <person name="Bonfante P."/>
            <person name="Martin F.M."/>
        </authorList>
    </citation>
    <scope>NUCLEOTIDE SEQUENCE [LARGE SCALE GENOMIC DNA]</scope>
    <source>
        <strain evidence="6 7">RN42</strain>
    </source>
</reference>
<keyword evidence="2" id="KW-0175">Coiled coil</keyword>
<evidence type="ECO:0000313" key="6">
    <source>
        <dbReference type="EMBL" id="RPA81743.1"/>
    </source>
</evidence>
<evidence type="ECO:0000313" key="7">
    <source>
        <dbReference type="Proteomes" id="UP000275078"/>
    </source>
</evidence>
<sequence>MVPNTPFVSAGSLASTPNLQPTIPVTATTPAPPPALAPSGFEIAISRFKEGLFNDKERKEFTNVSTEKDVRNLIIDIQNKQATQRQMKNLGRLRNFVDSLSKYMGIISVCALGTSTVGTFIWGPLRALLKKASDHVDAFIAIMKALEQIGENFPRFEKYSRIFEYDVRIQEVISWLYGDILQFYLGVIGVLRGRAWMAFFKLRWSGFGSRLEILIANIKTRTLLIDSEAIAAEIELSQKQREEEEKRQRCAEKANQLKQIDELGQALSPILPKDDRDEILEKRCDGTGDWILQHNLVESWLRGEKTYVWMTGIPGAGKSVITSVILEAAENRMERTQRGIVLSFFCRGINLKKSSALAILQSFVYQYVMAVPESLPYVYEAVVKKKCSQGYLAKLFDQILGIGMDTPVYIVLDGLDEIPDEDISFVLKNVIRVGSSHDVRKRVFLASRRIRAVEMAKSQETRWILELNGITDKDIETYIRTKIDEVIEEHDLFVREPQLAQEMPEKLIQKADGMFLWAELVIEGLLKRKTIADLKETLDRLPSGLPEVYSQILRGMERLAERERSMGISVLCWVTFAKRPLSVMELEDLLTLRWSNNGTMDDERRPCGLRYICGPILDIVRKGRNGLNGPADMVSFVHITVKEFLLKAEYGTNRQPYLDKHTCLGYIAESAISYQSFKCFETEEALEKECGPSVHPDEILKRLVLNGDIRLLDYMQRYWLSHLEDFFVSLKQRGQLQGATVLTLFQELICRKMKGSKDPKKVDVGDKASIGTMLLPCLYSIAASQGPVLDSVASRIVRLISFYGGLLKQENTATTPAELEVWINENDPFGNWKRGVHLKDLLELLLTSRTPEYAGANSNLDILERLYGSRSYHCRYPYCERYSASSDGFGTDTERNNHEKKAHSTTYQCSRSDCLYNEKRLKSMSALKNHMKKYHLEIKGFKPATLPVEKDWNKIDIQQLQENRHVGFISKLYGPTGRRLRSESLSASGGETVVDTFSSLEPRENLYGTINTQPLKVIQEILQEKASQEASLGDNKAKVLDLAFASTLPGERLKERKVKYADTYGEDDSSPLEAPFSSHLQEEVVEAISLTGELKSGELTRVFPQYTSKSESDRRWAIVKGQHVDR</sequence>
<dbReference type="InterPro" id="IPR027417">
    <property type="entry name" value="P-loop_NTPase"/>
</dbReference>
<dbReference type="Pfam" id="PF22939">
    <property type="entry name" value="WHD_GPIID"/>
    <property type="match status" value="1"/>
</dbReference>
<organism evidence="6 7">
    <name type="scientific">Ascobolus immersus RN42</name>
    <dbReference type="NCBI Taxonomy" id="1160509"/>
    <lineage>
        <taxon>Eukaryota</taxon>
        <taxon>Fungi</taxon>
        <taxon>Dikarya</taxon>
        <taxon>Ascomycota</taxon>
        <taxon>Pezizomycotina</taxon>
        <taxon>Pezizomycetes</taxon>
        <taxon>Pezizales</taxon>
        <taxon>Ascobolaceae</taxon>
        <taxon>Ascobolus</taxon>
    </lineage>
</organism>
<gene>
    <name evidence="6" type="ORF">BJ508DRAFT_414641</name>
</gene>
<evidence type="ECO:0000259" key="5">
    <source>
        <dbReference type="Pfam" id="PF24883"/>
    </source>
</evidence>
<evidence type="ECO:0000256" key="2">
    <source>
        <dbReference type="SAM" id="Coils"/>
    </source>
</evidence>
<feature type="coiled-coil region" evidence="2">
    <location>
        <begin position="227"/>
        <end position="260"/>
    </location>
</feature>
<feature type="domain" description="GPI inositol-deacylase winged helix" evidence="3">
    <location>
        <begin position="562"/>
        <end position="648"/>
    </location>
</feature>
<evidence type="ECO:0000256" key="1">
    <source>
        <dbReference type="ARBA" id="ARBA00022737"/>
    </source>
</evidence>
<dbReference type="Pfam" id="PF24809">
    <property type="entry name" value="DUF7708"/>
    <property type="match status" value="1"/>
</dbReference>
<dbReference type="PANTHER" id="PTHR10039:SF14">
    <property type="entry name" value="NACHT DOMAIN-CONTAINING PROTEIN"/>
    <property type="match status" value="1"/>
</dbReference>
<feature type="domain" description="DUF7708" evidence="4">
    <location>
        <begin position="93"/>
        <end position="232"/>
    </location>
</feature>
<dbReference type="Gene3D" id="3.40.50.300">
    <property type="entry name" value="P-loop containing nucleotide triphosphate hydrolases"/>
    <property type="match status" value="1"/>
</dbReference>
<dbReference type="InterPro" id="IPR054471">
    <property type="entry name" value="GPIID_WHD"/>
</dbReference>
<accession>A0A3N4I6N9</accession>
<dbReference type="InterPro" id="IPR056125">
    <property type="entry name" value="DUF7708"/>
</dbReference>
<dbReference type="EMBL" id="ML119677">
    <property type="protein sequence ID" value="RPA81743.1"/>
    <property type="molecule type" value="Genomic_DNA"/>
</dbReference>